<feature type="transmembrane region" description="Helical" evidence="1">
    <location>
        <begin position="49"/>
        <end position="66"/>
    </location>
</feature>
<keyword evidence="1" id="KW-1133">Transmembrane helix</keyword>
<keyword evidence="1" id="KW-0472">Membrane</keyword>
<keyword evidence="1" id="KW-0812">Transmembrane</keyword>
<feature type="transmembrane region" description="Helical" evidence="1">
    <location>
        <begin position="78"/>
        <end position="96"/>
    </location>
</feature>
<dbReference type="EMBL" id="MN740396">
    <property type="protein sequence ID" value="QHU04362.1"/>
    <property type="molecule type" value="Genomic_DNA"/>
</dbReference>
<accession>A0A6C0JFG1</accession>
<organism evidence="2">
    <name type="scientific">viral metagenome</name>
    <dbReference type="NCBI Taxonomy" id="1070528"/>
    <lineage>
        <taxon>unclassified sequences</taxon>
        <taxon>metagenomes</taxon>
        <taxon>organismal metagenomes</taxon>
    </lineage>
</organism>
<evidence type="ECO:0000313" key="2">
    <source>
        <dbReference type="EMBL" id="QHU04362.1"/>
    </source>
</evidence>
<dbReference type="AlphaFoldDB" id="A0A6C0JFG1"/>
<evidence type="ECO:0000256" key="1">
    <source>
        <dbReference type="SAM" id="Phobius"/>
    </source>
</evidence>
<protein>
    <submittedName>
        <fullName evidence="2">Uncharacterized protein</fullName>
    </submittedName>
</protein>
<reference evidence="2" key="1">
    <citation type="journal article" date="2020" name="Nature">
        <title>Giant virus diversity and host interactions through global metagenomics.</title>
        <authorList>
            <person name="Schulz F."/>
            <person name="Roux S."/>
            <person name="Paez-Espino D."/>
            <person name="Jungbluth S."/>
            <person name="Walsh D.A."/>
            <person name="Denef V.J."/>
            <person name="McMahon K.D."/>
            <person name="Konstantinidis K.T."/>
            <person name="Eloe-Fadrosh E.A."/>
            <person name="Kyrpides N.C."/>
            <person name="Woyke T."/>
        </authorList>
    </citation>
    <scope>NUCLEOTIDE SEQUENCE</scope>
    <source>
        <strain evidence="2">GVMAG-M-3300027708-39</strain>
    </source>
</reference>
<feature type="transmembrane region" description="Helical" evidence="1">
    <location>
        <begin position="15"/>
        <end position="37"/>
    </location>
</feature>
<sequence>MMNISNKTIYAYQELAFDFFITLSYILIILYVFGISYEAKRHLDIIDKYVKIYICLFLIYRFNPFKKNYECSNLDRKIVFSAALFMFTTTFFGFVFF</sequence>
<name>A0A6C0JFG1_9ZZZZ</name>
<proteinExistence type="predicted"/>